<accession>Q6PPY9</accession>
<feature type="domain" description="4Fe-4S ferredoxin-type" evidence="5">
    <location>
        <begin position="111"/>
        <end position="149"/>
    </location>
</feature>
<feature type="transmembrane region" description="Helical" evidence="4">
    <location>
        <begin position="378"/>
        <end position="401"/>
    </location>
</feature>
<dbReference type="PANTHER" id="PTHR30224:SF4">
    <property type="entry name" value="ELECTRON TRANSPORT PROTEIN YCCM-RELATED"/>
    <property type="match status" value="1"/>
</dbReference>
<name>Q6PPY9_9PROT</name>
<feature type="transmembrane region" description="Helical" evidence="4">
    <location>
        <begin position="110"/>
        <end position="136"/>
    </location>
</feature>
<feature type="transmembrane region" description="Helical" evidence="4">
    <location>
        <begin position="157"/>
        <end position="175"/>
    </location>
</feature>
<keyword evidence="4" id="KW-1133">Transmembrane helix</keyword>
<dbReference type="InterPro" id="IPR052378">
    <property type="entry name" value="NosR_regulator"/>
</dbReference>
<comment type="subcellular location">
    <subcellularLocation>
        <location evidence="1">Cell membrane</location>
    </subcellularLocation>
</comment>
<dbReference type="EMBL" id="AY587957">
    <property type="protein sequence ID" value="AAT01653.1"/>
    <property type="molecule type" value="Genomic_DNA"/>
</dbReference>
<dbReference type="AlphaFoldDB" id="Q6PPY9"/>
<feature type="transmembrane region" description="Helical" evidence="4">
    <location>
        <begin position="70"/>
        <end position="90"/>
    </location>
</feature>
<feature type="transmembrane region" description="Helical" evidence="4">
    <location>
        <begin position="452"/>
        <end position="470"/>
    </location>
</feature>
<dbReference type="GO" id="GO:0005886">
    <property type="term" value="C:plasma membrane"/>
    <property type="evidence" value="ECO:0007669"/>
    <property type="project" value="UniProtKB-SubCell"/>
</dbReference>
<keyword evidence="3 4" id="KW-0472">Membrane</keyword>
<keyword evidence="4" id="KW-0812">Transmembrane</keyword>
<feature type="transmembrane region" description="Helical" evidence="4">
    <location>
        <begin position="187"/>
        <end position="205"/>
    </location>
</feature>
<evidence type="ECO:0000256" key="4">
    <source>
        <dbReference type="SAM" id="Phobius"/>
    </source>
</evidence>
<keyword evidence="2" id="KW-1003">Cell membrane</keyword>
<evidence type="ECO:0000313" key="6">
    <source>
        <dbReference type="EMBL" id="AAT01653.1"/>
    </source>
</evidence>
<dbReference type="InterPro" id="IPR017896">
    <property type="entry name" value="4Fe4S_Fe-S-bd"/>
</dbReference>
<protein>
    <submittedName>
        <fullName evidence="6">Ferredoxin</fullName>
    </submittedName>
</protein>
<proteinExistence type="predicted"/>
<dbReference type="Pfam" id="PF12801">
    <property type="entry name" value="Fer4_5"/>
    <property type="match status" value="2"/>
</dbReference>
<reference evidence="6" key="2">
    <citation type="journal article" date="2013" name="Int. J. Syst. Evol. Microbiol.">
        <title>Magnetovibrio blakemorei, gen. nov. sp. nov., a new magnetotactic bacterium (Alphaproteobacteria: Rhodospirillaceae) isolated from a salt marsh.</title>
        <authorList>
            <person name="Bazylinski D.A."/>
            <person name="Williams T.J."/>
            <person name="Lefevre C.T."/>
            <person name="Trubitsyn D."/>
            <person name="Fang J."/>
            <person name="Beveridge T.J."/>
            <person name="Moskowitz B.M."/>
            <person name="Ward B."/>
            <person name="Schubbe S."/>
            <person name="Dubbels B.L."/>
            <person name="Simpson B."/>
        </authorList>
    </citation>
    <scope>NUCLEOTIDE SEQUENCE</scope>
    <source>
        <strain evidence="6">MV-1</strain>
    </source>
</reference>
<sequence>MGWWFSSIVVGSVSDPGKSWCAACRIGDPRVGQLLAAFAQACVMTEWGARSAQRIVSGIEAFFVRHRHRLVWVHVLMFLAFVGLIFAPPLGAIPGPQDGLLDNYRLFANLLLWGLWFPLVFVSVIFTGRSWCGLLCPMGAASEWANKKGLKRAIPAWLQWPGTPVVSFIVITIWAQTLGARDHAETSALLFGGVMAVAIVVGFVWGRNKRAWCRHACPIGLLLGVYSRLGMVDFRPKRLREGGDAWTEATACPTMIDLKRKTETRHCIECFRCVHPNTQGGLRLAVRRPGIEIEEIAGRNPNLSEVLFLFLGNGVALGGFLWLVLDNYQSFRLWLATSAIKSGWLWVGEPGPSWLMAVFPVEREVFRWVDFITITGYMVGWMVLSVIVMSLTTGASAWLAGRLGGARTWSRRFVELGYQIAPVAMVSLVLGLGGELFSVLSLLGLSADDVRLVKSVLFALGAVWSLWLGWRILAHQGVASHVRFIPLAGGAVSITFVGAAWYPAVFSL</sequence>
<organism evidence="6">
    <name type="scientific">Magnetovibrio blakemorei</name>
    <dbReference type="NCBI Taxonomy" id="28181"/>
    <lineage>
        <taxon>Bacteria</taxon>
        <taxon>Pseudomonadati</taxon>
        <taxon>Pseudomonadota</taxon>
        <taxon>Alphaproteobacteria</taxon>
        <taxon>Rhodospirillales</taxon>
        <taxon>Magnetovibrionaceae</taxon>
        <taxon>Magnetovibrio</taxon>
    </lineage>
</organism>
<dbReference type="PANTHER" id="PTHR30224">
    <property type="entry name" value="ELECTRON TRANSPORT PROTEIN"/>
    <property type="match status" value="1"/>
</dbReference>
<feature type="domain" description="4Fe-4S ferredoxin-type" evidence="5">
    <location>
        <begin position="193"/>
        <end position="229"/>
    </location>
</feature>
<reference evidence="6" key="1">
    <citation type="journal article" date="2004" name="Microbiology">
        <title>Evidence for a copper-dependent iron transport system in the marine, magnetotactic bacterium strain MV-1.</title>
        <authorList>
            <person name="Dubbels B.L."/>
            <person name="DiSpirito A.A."/>
            <person name="Morton J.D."/>
            <person name="Semrau J.D."/>
            <person name="Neto J.N."/>
            <person name="Bazylinski D.A."/>
        </authorList>
    </citation>
    <scope>NUCLEOTIDE SEQUENCE</scope>
    <source>
        <strain evidence="6">MV-1</strain>
    </source>
</reference>
<feature type="transmembrane region" description="Helical" evidence="4">
    <location>
        <begin position="413"/>
        <end position="432"/>
    </location>
</feature>
<evidence type="ECO:0000256" key="2">
    <source>
        <dbReference type="ARBA" id="ARBA00022475"/>
    </source>
</evidence>
<feature type="transmembrane region" description="Helical" evidence="4">
    <location>
        <begin position="306"/>
        <end position="325"/>
    </location>
</feature>
<feature type="transmembrane region" description="Helical" evidence="4">
    <location>
        <begin position="482"/>
        <end position="502"/>
    </location>
</feature>
<evidence type="ECO:0000256" key="1">
    <source>
        <dbReference type="ARBA" id="ARBA00004236"/>
    </source>
</evidence>
<evidence type="ECO:0000256" key="3">
    <source>
        <dbReference type="ARBA" id="ARBA00023136"/>
    </source>
</evidence>
<evidence type="ECO:0000259" key="5">
    <source>
        <dbReference type="Pfam" id="PF12801"/>
    </source>
</evidence>